<protein>
    <submittedName>
        <fullName evidence="2">Uncharacterized protein</fullName>
    </submittedName>
</protein>
<evidence type="ECO:0000313" key="2">
    <source>
        <dbReference type="EMBL" id="BDV36258.1"/>
    </source>
</evidence>
<dbReference type="EMBL" id="AP027143">
    <property type="protein sequence ID" value="BDV36258.1"/>
    <property type="molecule type" value="Genomic_DNA"/>
</dbReference>
<accession>A0ABM8EE05</accession>
<feature type="region of interest" description="Disordered" evidence="1">
    <location>
        <begin position="1"/>
        <end position="40"/>
    </location>
</feature>
<gene>
    <name evidence="2" type="ORF">SS37A_37880</name>
</gene>
<keyword evidence="3" id="KW-1185">Reference proteome</keyword>
<evidence type="ECO:0000256" key="1">
    <source>
        <dbReference type="SAM" id="MobiDB-lite"/>
    </source>
</evidence>
<feature type="compositionally biased region" description="Polar residues" evidence="1">
    <location>
        <begin position="1"/>
        <end position="19"/>
    </location>
</feature>
<name>A0ABM8EE05_9HYPH</name>
<dbReference type="Proteomes" id="UP001317629">
    <property type="component" value="Plasmid pSS37A-Re-1"/>
</dbReference>
<organism evidence="2 3">
    <name type="scientific">Methylocystis iwaonis</name>
    <dbReference type="NCBI Taxonomy" id="2885079"/>
    <lineage>
        <taxon>Bacteria</taxon>
        <taxon>Pseudomonadati</taxon>
        <taxon>Pseudomonadota</taxon>
        <taxon>Alphaproteobacteria</taxon>
        <taxon>Hyphomicrobiales</taxon>
        <taxon>Methylocystaceae</taxon>
        <taxon>Methylocystis</taxon>
    </lineage>
</organism>
<reference evidence="2 3" key="1">
    <citation type="journal article" date="2023" name="Int. J. Syst. Evol. Microbiol.">
        <title>Methylocystis iwaonis sp. nov., a type II methane-oxidizing bacterium from surface soil of a rice paddy field in Japan, and emended description of the genus Methylocystis (ex Whittenbury et al. 1970) Bowman et al. 1993.</title>
        <authorList>
            <person name="Kaise H."/>
            <person name="Sawadogo J.B."/>
            <person name="Alam M.S."/>
            <person name="Ueno C."/>
            <person name="Dianou D."/>
            <person name="Shinjo R."/>
            <person name="Asakawa S."/>
        </authorList>
    </citation>
    <scope>NUCLEOTIDE SEQUENCE [LARGE SCALE GENOMIC DNA]</scope>
    <source>
        <strain evidence="2 3">SS37A-Re</strain>
    </source>
</reference>
<proteinExistence type="predicted"/>
<sequence length="158" mass="18021">MMQNSLFSDVRTATGSAEFSNDEPGGTRTMGTSRHGVKKPSLQQAIPNKVFRGSHRSIDSGLVTINKSVFRSRIDRRKQIAVSHKQPRKKQKAWIRRLKNCRRKLPNSRNHRRQCDQRLREGARRSHADAEIATALDAIVCRDSGGIHDRHDRGCGWR</sequence>
<geneLocation type="plasmid" evidence="2 3">
    <name>pSS37A-Re-1</name>
</geneLocation>
<keyword evidence="2" id="KW-0614">Plasmid</keyword>
<evidence type="ECO:0000313" key="3">
    <source>
        <dbReference type="Proteomes" id="UP001317629"/>
    </source>
</evidence>